<dbReference type="EMBL" id="JAAIKB010000004">
    <property type="protein sequence ID" value="NGM20765.1"/>
    <property type="molecule type" value="Genomic_DNA"/>
</dbReference>
<dbReference type="AlphaFoldDB" id="A0A6M1LKA4"/>
<dbReference type="Proteomes" id="UP000475385">
    <property type="component" value="Unassembled WGS sequence"/>
</dbReference>
<protein>
    <recommendedName>
        <fullName evidence="5">Glycine zipper domain-containing protein</fullName>
    </recommendedName>
</protein>
<keyword evidence="4" id="KW-1185">Reference proteome</keyword>
<feature type="signal peptide" evidence="2">
    <location>
        <begin position="1"/>
        <end position="19"/>
    </location>
</feature>
<name>A0A6M1LKA4_9PROT</name>
<evidence type="ECO:0008006" key="5">
    <source>
        <dbReference type="Google" id="ProtNLM"/>
    </source>
</evidence>
<keyword evidence="1" id="KW-0812">Transmembrane</keyword>
<proteinExistence type="predicted"/>
<reference evidence="3 4" key="1">
    <citation type="submission" date="2020-03" db="EMBL/GenBank/DDBJ databases">
        <title>Roseomonas stagni sp. nov., isolated from pond water in Japan.</title>
        <authorList>
            <person name="Furuhata K."/>
            <person name="Miyamoto H."/>
            <person name="Goto K."/>
        </authorList>
    </citation>
    <scope>NUCLEOTIDE SEQUENCE [LARGE SCALE GENOMIC DNA]</scope>
    <source>
        <strain evidence="3 4">PeD5</strain>
    </source>
</reference>
<evidence type="ECO:0000313" key="4">
    <source>
        <dbReference type="Proteomes" id="UP000475385"/>
    </source>
</evidence>
<feature type="transmembrane region" description="Helical" evidence="1">
    <location>
        <begin position="43"/>
        <end position="63"/>
    </location>
</feature>
<comment type="caution">
    <text evidence="3">The sequence shown here is derived from an EMBL/GenBank/DDBJ whole genome shotgun (WGS) entry which is preliminary data.</text>
</comment>
<evidence type="ECO:0000256" key="1">
    <source>
        <dbReference type="SAM" id="Phobius"/>
    </source>
</evidence>
<evidence type="ECO:0000313" key="3">
    <source>
        <dbReference type="EMBL" id="NGM20765.1"/>
    </source>
</evidence>
<keyword evidence="1" id="KW-1133">Transmembrane helix</keyword>
<gene>
    <name evidence="3" type="ORF">G3576_12140</name>
</gene>
<sequence length="96" mass="9500">MPRLLLLLAFLAFGLPAAAQTVAPPPHASTLTLPQVQLPPMPDISAGHAAALGTGLFAGALAGSALINGGFIGAAIGAIAGVTIGNWAWKEHGPED</sequence>
<dbReference type="RefSeq" id="WP_164694521.1">
    <property type="nucleotide sequence ID" value="NZ_JAAIKB010000004.1"/>
</dbReference>
<accession>A0A6M1LKA4</accession>
<keyword evidence="2" id="KW-0732">Signal</keyword>
<evidence type="ECO:0000256" key="2">
    <source>
        <dbReference type="SAM" id="SignalP"/>
    </source>
</evidence>
<feature type="chain" id="PRO_5026763926" description="Glycine zipper domain-containing protein" evidence="2">
    <location>
        <begin position="20"/>
        <end position="96"/>
    </location>
</feature>
<feature type="transmembrane region" description="Helical" evidence="1">
    <location>
        <begin position="70"/>
        <end position="89"/>
    </location>
</feature>
<organism evidence="3 4">
    <name type="scientific">Falsiroseomonas algicola</name>
    <dbReference type="NCBI Taxonomy" id="2716930"/>
    <lineage>
        <taxon>Bacteria</taxon>
        <taxon>Pseudomonadati</taxon>
        <taxon>Pseudomonadota</taxon>
        <taxon>Alphaproteobacteria</taxon>
        <taxon>Acetobacterales</taxon>
        <taxon>Roseomonadaceae</taxon>
        <taxon>Falsiroseomonas</taxon>
    </lineage>
</organism>
<keyword evidence="1" id="KW-0472">Membrane</keyword>